<dbReference type="Proteomes" id="UP000004088">
    <property type="component" value="Unassembled WGS sequence"/>
</dbReference>
<feature type="transmembrane region" description="Helical" evidence="1">
    <location>
        <begin position="169"/>
        <end position="188"/>
    </location>
</feature>
<evidence type="ECO:0000313" key="2">
    <source>
        <dbReference type="EMBL" id="EGC16661.1"/>
    </source>
</evidence>
<protein>
    <submittedName>
        <fullName evidence="2">Uncharacterized protein</fullName>
    </submittedName>
</protein>
<dbReference type="AlphaFoldDB" id="F0F1P6"/>
<sequence>MILIKNYKYLDFCLFALSALLYAFWHAFFPLLLLSFVFLWYRRELAWRIKREKPKFFWGLFSLEEEAHPFVNVRFWFFGVAVTVIIAFIMMLFTYKYDDSVRKVFGMFSPIFYDTVAYIYPGHVNSEFAIVKRAIQDALAAQNIHTVVTDEIVRNELNSRSAKNLLLNYHYDFVCLTVYVIIFARPLIMQPFYQAAMKDPNRQFHWKKLNLWRIFISVSFIGILYYMFFLTPIHRDNCAEIHNRAALLCSNLATSGKYIAFPARISAYWASILFMVQMFIDGYLVKQEIGHDNTN</sequence>
<dbReference type="RefSeq" id="WP_003784103.1">
    <property type="nucleotide sequence ID" value="NZ_GL870929.1"/>
</dbReference>
<keyword evidence="1" id="KW-1133">Transmembrane helix</keyword>
<dbReference type="EMBL" id="AEWV01000040">
    <property type="protein sequence ID" value="EGC16661.1"/>
    <property type="molecule type" value="Genomic_DNA"/>
</dbReference>
<feature type="transmembrane region" description="Helical" evidence="1">
    <location>
        <begin position="12"/>
        <end position="41"/>
    </location>
</feature>
<feature type="transmembrane region" description="Helical" evidence="1">
    <location>
        <begin position="75"/>
        <end position="95"/>
    </location>
</feature>
<evidence type="ECO:0000313" key="3">
    <source>
        <dbReference type="Proteomes" id="UP000004088"/>
    </source>
</evidence>
<name>F0F1P6_9NEIS</name>
<feature type="transmembrane region" description="Helical" evidence="1">
    <location>
        <begin position="209"/>
        <end position="228"/>
    </location>
</feature>
<organism evidence="2 3">
    <name type="scientific">Kingella denitrificans ATCC 33394</name>
    <dbReference type="NCBI Taxonomy" id="888741"/>
    <lineage>
        <taxon>Bacteria</taxon>
        <taxon>Pseudomonadati</taxon>
        <taxon>Pseudomonadota</taxon>
        <taxon>Betaproteobacteria</taxon>
        <taxon>Neisseriales</taxon>
        <taxon>Neisseriaceae</taxon>
        <taxon>Kingella</taxon>
    </lineage>
</organism>
<accession>F0F1P6</accession>
<keyword evidence="3" id="KW-1185">Reference proteome</keyword>
<gene>
    <name evidence="2" type="ORF">HMPREF9098_2031</name>
</gene>
<proteinExistence type="predicted"/>
<keyword evidence="1" id="KW-0812">Transmembrane</keyword>
<keyword evidence="1" id="KW-0472">Membrane</keyword>
<evidence type="ECO:0000256" key="1">
    <source>
        <dbReference type="SAM" id="Phobius"/>
    </source>
</evidence>
<comment type="caution">
    <text evidence="2">The sequence shown here is derived from an EMBL/GenBank/DDBJ whole genome shotgun (WGS) entry which is preliminary data.</text>
</comment>
<dbReference type="STRING" id="888741.HMPREF9098_2031"/>
<reference evidence="2 3" key="1">
    <citation type="submission" date="2011-01" db="EMBL/GenBank/DDBJ databases">
        <authorList>
            <person name="Muzny D."/>
            <person name="Qin X."/>
            <person name="Deng J."/>
            <person name="Jiang H."/>
            <person name="Liu Y."/>
            <person name="Qu J."/>
            <person name="Song X.-Z."/>
            <person name="Zhang L."/>
            <person name="Thornton R."/>
            <person name="Coyle M."/>
            <person name="Francisco L."/>
            <person name="Jackson L."/>
            <person name="Javaid M."/>
            <person name="Korchina V."/>
            <person name="Kovar C."/>
            <person name="Mata R."/>
            <person name="Mathew T."/>
            <person name="Ngo R."/>
            <person name="Nguyen L."/>
            <person name="Nguyen N."/>
            <person name="Okwuonu G."/>
            <person name="Ongeri F."/>
            <person name="Pham C."/>
            <person name="Simmons D."/>
            <person name="Wilczek-Boney K."/>
            <person name="Hale W."/>
            <person name="Jakkamsetti A."/>
            <person name="Pham P."/>
            <person name="Ruth R."/>
            <person name="San Lucas F."/>
            <person name="Warren J."/>
            <person name="Zhang J."/>
            <person name="Zhao Z."/>
            <person name="Zhou C."/>
            <person name="Zhu D."/>
            <person name="Lee S."/>
            <person name="Bess C."/>
            <person name="Blankenburg K."/>
            <person name="Forbes L."/>
            <person name="Fu Q."/>
            <person name="Gubbala S."/>
            <person name="Hirani K."/>
            <person name="Jayaseelan J.C."/>
            <person name="Lara F."/>
            <person name="Munidasa M."/>
            <person name="Palculict T."/>
            <person name="Patil S."/>
            <person name="Pu L.-L."/>
            <person name="Saada N."/>
            <person name="Tang L."/>
            <person name="Weissenberger G."/>
            <person name="Zhu Y."/>
            <person name="Hemphill L."/>
            <person name="Shang Y."/>
            <person name="Youmans B."/>
            <person name="Ayvaz T."/>
            <person name="Ross M."/>
            <person name="Santibanez J."/>
            <person name="Aqrawi P."/>
            <person name="Gross S."/>
            <person name="Joshi V."/>
            <person name="Fowler G."/>
            <person name="Nazareth L."/>
            <person name="Reid J."/>
            <person name="Worley K."/>
            <person name="Petrosino J."/>
            <person name="Highlander S."/>
            <person name="Gibbs R."/>
        </authorList>
    </citation>
    <scope>NUCLEOTIDE SEQUENCE [LARGE SCALE GENOMIC DNA]</scope>
    <source>
        <strain evidence="2 3">ATCC 33394</strain>
    </source>
</reference>
<feature type="transmembrane region" description="Helical" evidence="1">
    <location>
        <begin position="267"/>
        <end position="285"/>
    </location>
</feature>
<dbReference type="HOGENOM" id="CLU_942606_0_0_4"/>